<dbReference type="Proteomes" id="UP000240493">
    <property type="component" value="Unassembled WGS sequence"/>
</dbReference>
<reference evidence="3 4" key="1">
    <citation type="submission" date="2016-07" db="EMBL/GenBank/DDBJ databases">
        <title>Multiple horizontal gene transfer events from other fungi enriched the ability of initially mycotrophic Trichoderma (Ascomycota) to feed on dead plant biomass.</title>
        <authorList>
            <consortium name="DOE Joint Genome Institute"/>
            <person name="Aerts A."/>
            <person name="Atanasova L."/>
            <person name="Chenthamara K."/>
            <person name="Zhang J."/>
            <person name="Grujic M."/>
            <person name="Henrissat B."/>
            <person name="Kuo A."/>
            <person name="Salamov A."/>
            <person name="Lipzen A."/>
            <person name="Labutti K."/>
            <person name="Barry K."/>
            <person name="Miao Y."/>
            <person name="Rahimi M.J."/>
            <person name="Shen Q."/>
            <person name="Grigoriev I.V."/>
            <person name="Kubicek C.P."/>
            <person name="Druzhinina I.S."/>
        </authorList>
    </citation>
    <scope>NUCLEOTIDE SEQUENCE [LARGE SCALE GENOMIC DNA]</scope>
    <source>
        <strain evidence="3 4">CBS 433.97</strain>
    </source>
</reference>
<dbReference type="EMBL" id="KZ679257">
    <property type="protein sequence ID" value="PTB45371.1"/>
    <property type="molecule type" value="Genomic_DNA"/>
</dbReference>
<feature type="region of interest" description="Disordered" evidence="1">
    <location>
        <begin position="122"/>
        <end position="155"/>
    </location>
</feature>
<keyword evidence="4" id="KW-1185">Reference proteome</keyword>
<evidence type="ECO:0000256" key="1">
    <source>
        <dbReference type="SAM" id="MobiDB-lite"/>
    </source>
</evidence>
<dbReference type="AlphaFoldDB" id="A0A2T3ZKN4"/>
<evidence type="ECO:0000313" key="3">
    <source>
        <dbReference type="EMBL" id="PTB45371.1"/>
    </source>
</evidence>
<sequence>MSSISLSLACSLLVRGRAISLSCCVVRALPSGIPMLPCAAPDVLVYPVYLTLYDIPHPGIGMPWDSMACTNMAWHNDNVQYAQATGRMGTQRERETEQAQTSLQPIPTTTIRVAGLASAAAAQSSSSSLSPSPSPLPYHSTHTLPKHGSGIGDMP</sequence>
<proteinExistence type="predicted"/>
<keyword evidence="2" id="KW-0732">Signal</keyword>
<gene>
    <name evidence="3" type="ORF">M441DRAFT_315782</name>
</gene>
<protein>
    <submittedName>
        <fullName evidence="3">Uncharacterized protein</fullName>
    </submittedName>
</protein>
<organism evidence="3 4">
    <name type="scientific">Trichoderma asperellum (strain ATCC 204424 / CBS 433.97 / NBRC 101777)</name>
    <dbReference type="NCBI Taxonomy" id="1042311"/>
    <lineage>
        <taxon>Eukaryota</taxon>
        <taxon>Fungi</taxon>
        <taxon>Dikarya</taxon>
        <taxon>Ascomycota</taxon>
        <taxon>Pezizomycotina</taxon>
        <taxon>Sordariomycetes</taxon>
        <taxon>Hypocreomycetidae</taxon>
        <taxon>Hypocreales</taxon>
        <taxon>Hypocreaceae</taxon>
        <taxon>Trichoderma</taxon>
    </lineage>
</organism>
<accession>A0A2T3ZKN4</accession>
<name>A0A2T3ZKN4_TRIA4</name>
<feature type="compositionally biased region" description="Polar residues" evidence="1">
    <location>
        <begin position="98"/>
        <end position="108"/>
    </location>
</feature>
<evidence type="ECO:0000256" key="2">
    <source>
        <dbReference type="SAM" id="SignalP"/>
    </source>
</evidence>
<evidence type="ECO:0000313" key="4">
    <source>
        <dbReference type="Proteomes" id="UP000240493"/>
    </source>
</evidence>
<feature type="compositionally biased region" description="Low complexity" evidence="1">
    <location>
        <begin position="122"/>
        <end position="131"/>
    </location>
</feature>
<feature type="region of interest" description="Disordered" evidence="1">
    <location>
        <begin position="85"/>
        <end position="108"/>
    </location>
</feature>
<feature type="signal peptide" evidence="2">
    <location>
        <begin position="1"/>
        <end position="18"/>
    </location>
</feature>
<feature type="chain" id="PRO_5015722556" evidence="2">
    <location>
        <begin position="19"/>
        <end position="155"/>
    </location>
</feature>